<dbReference type="PRINTS" id="PR01590">
    <property type="entry name" value="HTHFIS"/>
</dbReference>
<dbReference type="InterPro" id="IPR009057">
    <property type="entry name" value="Homeodomain-like_sf"/>
</dbReference>
<feature type="non-terminal residue" evidence="2">
    <location>
        <position position="1"/>
    </location>
</feature>
<dbReference type="AlphaFoldDB" id="X0W5R2"/>
<gene>
    <name evidence="2" type="ORF">S01H1_34982</name>
</gene>
<proteinExistence type="predicted"/>
<reference evidence="2" key="1">
    <citation type="journal article" date="2014" name="Front. Microbiol.">
        <title>High frequency of phylogenetically diverse reductive dehalogenase-homologous genes in deep subseafloor sedimentary metagenomes.</title>
        <authorList>
            <person name="Kawai M."/>
            <person name="Futagami T."/>
            <person name="Toyoda A."/>
            <person name="Takaki Y."/>
            <person name="Nishi S."/>
            <person name="Hori S."/>
            <person name="Arai W."/>
            <person name="Tsubouchi T."/>
            <person name="Morono Y."/>
            <person name="Uchiyama I."/>
            <person name="Ito T."/>
            <person name="Fujiyama A."/>
            <person name="Inagaki F."/>
            <person name="Takami H."/>
        </authorList>
    </citation>
    <scope>NUCLEOTIDE SEQUENCE</scope>
    <source>
        <strain evidence="2">Expedition CK06-06</strain>
    </source>
</reference>
<feature type="domain" description="DNA binding HTH" evidence="1">
    <location>
        <begin position="39"/>
        <end position="77"/>
    </location>
</feature>
<dbReference type="SUPFAM" id="SSF46689">
    <property type="entry name" value="Homeodomain-like"/>
    <property type="match status" value="1"/>
</dbReference>
<comment type="caution">
    <text evidence="2">The sequence shown here is derived from an EMBL/GenBank/DDBJ whole genome shotgun (WGS) entry which is preliminary data.</text>
</comment>
<accession>X0W5R2</accession>
<organism evidence="2">
    <name type="scientific">marine sediment metagenome</name>
    <dbReference type="NCBI Taxonomy" id="412755"/>
    <lineage>
        <taxon>unclassified sequences</taxon>
        <taxon>metagenomes</taxon>
        <taxon>ecological metagenomes</taxon>
    </lineage>
</organism>
<dbReference type="InterPro" id="IPR002197">
    <property type="entry name" value="HTH_Fis"/>
</dbReference>
<dbReference type="Pfam" id="PF02954">
    <property type="entry name" value="HTH_8"/>
    <property type="match status" value="1"/>
</dbReference>
<name>X0W5R2_9ZZZZ</name>
<protein>
    <recommendedName>
        <fullName evidence="1">DNA binding HTH domain-containing protein</fullName>
    </recommendedName>
</protein>
<evidence type="ECO:0000259" key="1">
    <source>
        <dbReference type="Pfam" id="PF02954"/>
    </source>
</evidence>
<dbReference type="EMBL" id="BARS01021819">
    <property type="protein sequence ID" value="GAG08011.1"/>
    <property type="molecule type" value="Genomic_DNA"/>
</dbReference>
<evidence type="ECO:0000313" key="2">
    <source>
        <dbReference type="EMBL" id="GAG08011.1"/>
    </source>
</evidence>
<dbReference type="GO" id="GO:0043565">
    <property type="term" value="F:sequence-specific DNA binding"/>
    <property type="evidence" value="ECO:0007669"/>
    <property type="project" value="InterPro"/>
</dbReference>
<dbReference type="Gene3D" id="1.10.10.60">
    <property type="entry name" value="Homeodomain-like"/>
    <property type="match status" value="1"/>
</dbReference>
<sequence>TSRSRILPEDLPRDIRQTNPQDIAAGSVVTEALPLSEAVERLEKEMILKALEKASGVLGEAAKQLGITRRVLAYKMESLGIKGKNGTKL</sequence>